<feature type="transmembrane region" description="Helical" evidence="1">
    <location>
        <begin position="30"/>
        <end position="51"/>
    </location>
</feature>
<evidence type="ECO:0000256" key="1">
    <source>
        <dbReference type="SAM" id="Phobius"/>
    </source>
</evidence>
<dbReference type="EMBL" id="PCYK01000030">
    <property type="protein sequence ID" value="PIR45736.1"/>
    <property type="molecule type" value="Genomic_DNA"/>
</dbReference>
<gene>
    <name evidence="2" type="ORF">COV08_03680</name>
</gene>
<sequence>MANEYVLLEPSIVPAAQKGEVNLVSYLQGAYVTLFVVIIASAVLSLVYFGFNYMISDIPNNKADALKRFQGVIWGLVIALTTVMILELINPNLIELKSLFG</sequence>
<accession>A0A2H0RH39</accession>
<dbReference type="Proteomes" id="UP000230431">
    <property type="component" value="Unassembled WGS sequence"/>
</dbReference>
<comment type="caution">
    <text evidence="2">The sequence shown here is derived from an EMBL/GenBank/DDBJ whole genome shotgun (WGS) entry which is preliminary data.</text>
</comment>
<proteinExistence type="predicted"/>
<keyword evidence="1" id="KW-0812">Transmembrane</keyword>
<keyword evidence="1" id="KW-0472">Membrane</keyword>
<evidence type="ECO:0000313" key="3">
    <source>
        <dbReference type="Proteomes" id="UP000230431"/>
    </source>
</evidence>
<name>A0A2H0RH39_9BACT</name>
<organism evidence="2 3">
    <name type="scientific">Candidatus Vogelbacteria bacterium CG10_big_fil_rev_8_21_14_0_10_49_38</name>
    <dbReference type="NCBI Taxonomy" id="1975043"/>
    <lineage>
        <taxon>Bacteria</taxon>
        <taxon>Candidatus Vogeliibacteriota</taxon>
    </lineage>
</organism>
<evidence type="ECO:0000313" key="2">
    <source>
        <dbReference type="EMBL" id="PIR45736.1"/>
    </source>
</evidence>
<reference evidence="2 3" key="1">
    <citation type="submission" date="2017-09" db="EMBL/GenBank/DDBJ databases">
        <title>Depth-based differentiation of microbial function through sediment-hosted aquifers and enrichment of novel symbionts in the deep terrestrial subsurface.</title>
        <authorList>
            <person name="Probst A.J."/>
            <person name="Ladd B."/>
            <person name="Jarett J.K."/>
            <person name="Geller-Mcgrath D.E."/>
            <person name="Sieber C.M."/>
            <person name="Emerson J.B."/>
            <person name="Anantharaman K."/>
            <person name="Thomas B.C."/>
            <person name="Malmstrom R."/>
            <person name="Stieglmeier M."/>
            <person name="Klingl A."/>
            <person name="Woyke T."/>
            <person name="Ryan C.M."/>
            <person name="Banfield J.F."/>
        </authorList>
    </citation>
    <scope>NUCLEOTIDE SEQUENCE [LARGE SCALE GENOMIC DNA]</scope>
    <source>
        <strain evidence="2">CG10_big_fil_rev_8_21_14_0_10_49_38</strain>
    </source>
</reference>
<protein>
    <submittedName>
        <fullName evidence="2">Uncharacterized protein</fullName>
    </submittedName>
</protein>
<dbReference type="AlphaFoldDB" id="A0A2H0RH39"/>
<keyword evidence="1" id="KW-1133">Transmembrane helix</keyword>
<feature type="transmembrane region" description="Helical" evidence="1">
    <location>
        <begin position="72"/>
        <end position="89"/>
    </location>
</feature>